<evidence type="ECO:0000256" key="1">
    <source>
        <dbReference type="ARBA" id="ARBA00023015"/>
    </source>
</evidence>
<dbReference type="EnsemblMetazoa" id="PPA13755.1">
    <property type="protein sequence ID" value="PPA13755.1"/>
    <property type="gene ID" value="WBGene00103309"/>
</dbReference>
<dbReference type="Proteomes" id="UP000005239">
    <property type="component" value="Unassembled WGS sequence"/>
</dbReference>
<dbReference type="PROSITE" id="PS50026">
    <property type="entry name" value="EGF_3"/>
    <property type="match status" value="1"/>
</dbReference>
<keyword evidence="2" id="KW-0238">DNA-binding</keyword>
<evidence type="ECO:0000256" key="6">
    <source>
        <dbReference type="PROSITE-ProRule" id="PRU00076"/>
    </source>
</evidence>
<evidence type="ECO:0000256" key="5">
    <source>
        <dbReference type="ARBA" id="ARBA00023242"/>
    </source>
</evidence>
<evidence type="ECO:0000313" key="9">
    <source>
        <dbReference type="EnsemblMetazoa" id="PPA13755.1"/>
    </source>
</evidence>
<evidence type="ECO:0000256" key="8">
    <source>
        <dbReference type="SAM" id="Phobius"/>
    </source>
</evidence>
<evidence type="ECO:0000256" key="3">
    <source>
        <dbReference type="ARBA" id="ARBA00023159"/>
    </source>
</evidence>
<feature type="compositionally biased region" description="Low complexity" evidence="7">
    <location>
        <begin position="913"/>
        <end position="929"/>
    </location>
</feature>
<dbReference type="GO" id="GO:0005634">
    <property type="term" value="C:nucleus"/>
    <property type="evidence" value="ECO:0000318"/>
    <property type="project" value="GO_Central"/>
</dbReference>
<keyword evidence="4" id="KW-0804">Transcription</keyword>
<feature type="region of interest" description="Disordered" evidence="7">
    <location>
        <begin position="909"/>
        <end position="947"/>
    </location>
</feature>
<dbReference type="PROSITE" id="PS00022">
    <property type="entry name" value="EGF_1"/>
    <property type="match status" value="1"/>
</dbReference>
<protein>
    <submittedName>
        <fullName evidence="9">Skn-1</fullName>
    </submittedName>
</protein>
<dbReference type="PANTHER" id="PTHR24411">
    <property type="entry name" value="NUCLEAR FACTOR ERYTHROID 2-RELATED FACTOR"/>
    <property type="match status" value="1"/>
</dbReference>
<dbReference type="GO" id="GO:0006357">
    <property type="term" value="P:regulation of transcription by RNA polymerase II"/>
    <property type="evidence" value="ECO:0000318"/>
    <property type="project" value="GO_Central"/>
</dbReference>
<evidence type="ECO:0000256" key="7">
    <source>
        <dbReference type="SAM" id="MobiDB-lite"/>
    </source>
</evidence>
<keyword evidence="1" id="KW-0805">Transcription regulation</keyword>
<keyword evidence="8" id="KW-0472">Membrane</keyword>
<comment type="caution">
    <text evidence="6">Lacks conserved residue(s) required for the propagation of feature annotation.</text>
</comment>
<dbReference type="InterPro" id="IPR008917">
    <property type="entry name" value="TF_DNA-bd_sf"/>
</dbReference>
<accession>A0A2A6BVR8</accession>
<feature type="compositionally biased region" description="Low complexity" evidence="7">
    <location>
        <begin position="724"/>
        <end position="740"/>
    </location>
</feature>
<dbReference type="InterPro" id="IPR047167">
    <property type="entry name" value="NFE2-like"/>
</dbReference>
<dbReference type="GO" id="GO:0000981">
    <property type="term" value="F:DNA-binding transcription factor activity, RNA polymerase II-specific"/>
    <property type="evidence" value="ECO:0000318"/>
    <property type="project" value="GO_Central"/>
</dbReference>
<feature type="region of interest" description="Disordered" evidence="7">
    <location>
        <begin position="404"/>
        <end position="482"/>
    </location>
</feature>
<feature type="disulfide bond" evidence="6">
    <location>
        <begin position="1140"/>
        <end position="1149"/>
    </location>
</feature>
<feature type="region of interest" description="Disordered" evidence="7">
    <location>
        <begin position="678"/>
        <end position="758"/>
    </location>
</feature>
<keyword evidence="10" id="KW-1185">Reference proteome</keyword>
<gene>
    <name evidence="9" type="primary">WBGene00103309</name>
</gene>
<dbReference type="InterPro" id="IPR004827">
    <property type="entry name" value="bZIP"/>
</dbReference>
<dbReference type="PROSITE" id="PS01186">
    <property type="entry name" value="EGF_2"/>
    <property type="match status" value="1"/>
</dbReference>
<dbReference type="InterPro" id="IPR004826">
    <property type="entry name" value="bZIP_Maf"/>
</dbReference>
<evidence type="ECO:0000256" key="2">
    <source>
        <dbReference type="ARBA" id="ARBA00023125"/>
    </source>
</evidence>
<dbReference type="GO" id="GO:0000978">
    <property type="term" value="F:RNA polymerase II cis-regulatory region sequence-specific DNA binding"/>
    <property type="evidence" value="ECO:0000318"/>
    <property type="project" value="GO_Central"/>
</dbReference>
<dbReference type="SUPFAM" id="SSF57196">
    <property type="entry name" value="EGF/Laminin"/>
    <property type="match status" value="1"/>
</dbReference>
<dbReference type="SUPFAM" id="SSF47454">
    <property type="entry name" value="A DNA-binding domain in eukaryotic transcription factors"/>
    <property type="match status" value="2"/>
</dbReference>
<accession>A0A8R1YB63</accession>
<dbReference type="InterPro" id="IPR000742">
    <property type="entry name" value="EGF"/>
</dbReference>
<keyword evidence="6" id="KW-1015">Disulfide bond</keyword>
<feature type="transmembrane region" description="Helical" evidence="8">
    <location>
        <begin position="1202"/>
        <end position="1228"/>
    </location>
</feature>
<dbReference type="CDD" id="cd00054">
    <property type="entry name" value="EGF_CA"/>
    <property type="match status" value="1"/>
</dbReference>
<dbReference type="Pfam" id="PF03131">
    <property type="entry name" value="bZIP_Maf"/>
    <property type="match status" value="2"/>
</dbReference>
<evidence type="ECO:0000256" key="4">
    <source>
        <dbReference type="ARBA" id="ARBA00023163"/>
    </source>
</evidence>
<dbReference type="Gene3D" id="2.10.25.10">
    <property type="entry name" value="Laminin"/>
    <property type="match status" value="1"/>
</dbReference>
<name>A0A2A6BVR8_PRIPA</name>
<proteinExistence type="predicted"/>
<evidence type="ECO:0000313" key="10">
    <source>
        <dbReference type="Proteomes" id="UP000005239"/>
    </source>
</evidence>
<feature type="region of interest" description="Disordered" evidence="7">
    <location>
        <begin position="1"/>
        <end position="123"/>
    </location>
</feature>
<dbReference type="PANTHER" id="PTHR24411:SF55">
    <property type="entry name" value="SEGMENTATION PROTEIN CAP'N'COLLAR"/>
    <property type="match status" value="1"/>
</dbReference>
<reference evidence="10" key="1">
    <citation type="journal article" date="2008" name="Nat. Genet.">
        <title>The Pristionchus pacificus genome provides a unique perspective on nematode lifestyle and parasitism.</title>
        <authorList>
            <person name="Dieterich C."/>
            <person name="Clifton S.W."/>
            <person name="Schuster L.N."/>
            <person name="Chinwalla A."/>
            <person name="Delehaunty K."/>
            <person name="Dinkelacker I."/>
            <person name="Fulton L."/>
            <person name="Fulton R."/>
            <person name="Godfrey J."/>
            <person name="Minx P."/>
            <person name="Mitreva M."/>
            <person name="Roeseler W."/>
            <person name="Tian H."/>
            <person name="Witte H."/>
            <person name="Yang S.P."/>
            <person name="Wilson R.K."/>
            <person name="Sommer R.J."/>
        </authorList>
    </citation>
    <scope>NUCLEOTIDE SEQUENCE [LARGE SCALE GENOMIC DNA]</scope>
    <source>
        <strain evidence="10">PS312</strain>
    </source>
</reference>
<feature type="compositionally biased region" description="Basic residues" evidence="7">
    <location>
        <begin position="94"/>
        <end position="105"/>
    </location>
</feature>
<feature type="compositionally biased region" description="Basic and acidic residues" evidence="7">
    <location>
        <begin position="680"/>
        <end position="690"/>
    </location>
</feature>
<keyword evidence="8" id="KW-1133">Transmembrane helix</keyword>
<dbReference type="Gene3D" id="1.10.880.10">
    <property type="entry name" value="Transcription factor, Skn-1-like, DNA-binding domain"/>
    <property type="match status" value="2"/>
</dbReference>
<sequence>MFVVYNQPPGHSARARRPTTVFRPPLPSAPIDNRLSIDRPTDRQQPATVPRTAPRLAPPGKPQPPDYSIPPPPPMAGSSGEESASDHNGPATTMRRRKCLRRRMHAAQALRRSTSTEKNPTETPSHWPFWWLGAAAIAVFVTPGFSSAILNPTRSLHEKAMGRLWDDDAVGEERWWMRRENKMIFTPNYDDEHFFDAFKKPCPPAQAGIRYRDDQTLHRIAMQQLHAYPVMVQERPRPDMVEQGGGGGESSGMRNDPTLESVLDRPNECVVPTVLPTVNIRYQFYDLPSAMYIVAYDELSGGPAQVLKVVKVIQKREDIDLIDVLWREDIEREKSGGAAVATGVGLHPSDQVERDLQLLTEKSVQAPLTLEESSRYEDLSKVYFEDFYSNRRFAGEFSASGKSLLRGTSTSASTSSSSSCSPTTSSGSTSTTSQSTSSTRTERTGSFTQDQSSSSPPPPNAQPTTSAAATGPRGVKQERPFPSDADVDALFEDLGKECGELNMLMPTEGAGMGCPINTGTMTPTTQSQQQPTVQPVPQQSQLDSVLGYTGPMPTANTLLQNVSLSTIAPYNPANMTELDFMVRDGTLEAVANQQMVLPPIVGSLSGVNATNGFPEPTQFWFESAPDGTASYQSRQPVLNMSTLQLPPLLGLGSEAAMAADLRAAAADAAAAAAAAAAAEDMNRPPAHHELTTLTGRMPVYESRPSARTASMSSNNDTQSLGAASSSSSSSSSSPRYSSTSTQGGAGSDGENRAPMPQSRFYGKLAPSVRGHSAASISLFDDDDDEGDAHGFFRSPGSVSLHSHSGGLNSAMSLPDLQKLLKADSLTEPQRQLIRKIRRRGKNKVAARTCRQRRGVARTDHVSPYENARVLGYTVLNMSSLQLVGGEAAMAFFVATADALTGGTPVYESLGAASSSSSSSSSSPRYSSTSTQGGAESDGENRAPMPQSRFYGKLAPSVRGHSAASISLFDDDDDDEGEAHGFFRSSKDEQLAADNGLPISAAEIADLSLPDLKKLLKADSLTEPQRQLIRKIRRRGKNKVAVHTFRQRRAVTRTDHVSPYEMSYSRVPLLLWMAALAAAAAAAATDSAQVPPRSATARHHWPTPPAPDAEQRDVAFRNQITRPCECLNGGTCHPRLRVCQCPLGYQGRRCERPDVALFEEIEVAEAAERAAAAKEEERERAAAAAAAADTQRVLLRPVPIWPFYVPLFGAIALLTAMLRVLGVLGCTILRGVEKKLPLLPTLHTYDNVAKVGIYTLPLQPPPYSAGFAHSTPCCTLQPLQQLQIV</sequence>
<feature type="region of interest" description="Disordered" evidence="7">
    <location>
        <begin position="1087"/>
        <end position="1108"/>
    </location>
</feature>
<keyword evidence="5" id="KW-0539">Nucleus</keyword>
<feature type="compositionally biased region" description="Polar residues" evidence="7">
    <location>
        <begin position="111"/>
        <end position="123"/>
    </location>
</feature>
<keyword evidence="8" id="KW-0812">Transmembrane</keyword>
<feature type="compositionally biased region" description="Pro residues" evidence="7">
    <location>
        <begin position="56"/>
        <end position="75"/>
    </location>
</feature>
<organism evidence="9 10">
    <name type="scientific">Pristionchus pacificus</name>
    <name type="common">Parasitic nematode worm</name>
    <dbReference type="NCBI Taxonomy" id="54126"/>
    <lineage>
        <taxon>Eukaryota</taxon>
        <taxon>Metazoa</taxon>
        <taxon>Ecdysozoa</taxon>
        <taxon>Nematoda</taxon>
        <taxon>Chromadorea</taxon>
        <taxon>Rhabditida</taxon>
        <taxon>Rhabditina</taxon>
        <taxon>Diplogasteromorpha</taxon>
        <taxon>Diplogasteroidea</taxon>
        <taxon>Neodiplogasteridae</taxon>
        <taxon>Pristionchus</taxon>
    </lineage>
</organism>
<keyword evidence="6" id="KW-0245">EGF-like domain</keyword>
<feature type="compositionally biased region" description="Low complexity" evidence="7">
    <location>
        <begin position="406"/>
        <end position="454"/>
    </location>
</feature>
<dbReference type="PROSITE" id="PS00036">
    <property type="entry name" value="BZIP_BASIC"/>
    <property type="match status" value="1"/>
</dbReference>
<keyword evidence="3" id="KW-0010">Activator</keyword>
<reference evidence="9" key="2">
    <citation type="submission" date="2022-06" db="UniProtKB">
        <authorList>
            <consortium name="EnsemblMetazoa"/>
        </authorList>
    </citation>
    <scope>IDENTIFICATION</scope>
    <source>
        <strain evidence="9">PS312</strain>
    </source>
</reference>
<feature type="compositionally biased region" description="Polar residues" evidence="7">
    <location>
        <begin position="705"/>
        <end position="723"/>
    </location>
</feature>